<dbReference type="EMBL" id="BPLQ01008070">
    <property type="protein sequence ID" value="GIY34493.1"/>
    <property type="molecule type" value="Genomic_DNA"/>
</dbReference>
<evidence type="ECO:0000313" key="2">
    <source>
        <dbReference type="Proteomes" id="UP001054837"/>
    </source>
</evidence>
<dbReference type="AlphaFoldDB" id="A0AAV4SJ81"/>
<evidence type="ECO:0000313" key="1">
    <source>
        <dbReference type="EMBL" id="GIY34493.1"/>
    </source>
</evidence>
<organism evidence="1 2">
    <name type="scientific">Caerostris darwini</name>
    <dbReference type="NCBI Taxonomy" id="1538125"/>
    <lineage>
        <taxon>Eukaryota</taxon>
        <taxon>Metazoa</taxon>
        <taxon>Ecdysozoa</taxon>
        <taxon>Arthropoda</taxon>
        <taxon>Chelicerata</taxon>
        <taxon>Arachnida</taxon>
        <taxon>Araneae</taxon>
        <taxon>Araneomorphae</taxon>
        <taxon>Entelegynae</taxon>
        <taxon>Araneoidea</taxon>
        <taxon>Araneidae</taxon>
        <taxon>Caerostris</taxon>
    </lineage>
</organism>
<gene>
    <name evidence="1" type="ORF">CDAR_498851</name>
</gene>
<comment type="caution">
    <text evidence="1">The sequence shown here is derived from an EMBL/GenBank/DDBJ whole genome shotgun (WGS) entry which is preliminary data.</text>
</comment>
<accession>A0AAV4SJ81</accession>
<dbReference type="Proteomes" id="UP001054837">
    <property type="component" value="Unassembled WGS sequence"/>
</dbReference>
<proteinExistence type="predicted"/>
<keyword evidence="2" id="KW-1185">Reference proteome</keyword>
<reference evidence="1 2" key="1">
    <citation type="submission" date="2021-06" db="EMBL/GenBank/DDBJ databases">
        <title>Caerostris darwini draft genome.</title>
        <authorList>
            <person name="Kono N."/>
            <person name="Arakawa K."/>
        </authorList>
    </citation>
    <scope>NUCLEOTIDE SEQUENCE [LARGE SCALE GENOMIC DNA]</scope>
</reference>
<sequence>MKEKEDASNKGAQEQHKDAAVLVPMATERIDDVVLPCHISFAYSIPALVLRRTERCQSSRHFSSTCDDGDVLFFFSLSLLLLLQVRKGPLHKISCSQKDSKQASFHSVVPCMAKISAPDREMQLLINDTVRPPDHKLHRLQPRPSLRIIRQETTPAHQTAMNAT</sequence>
<protein>
    <submittedName>
        <fullName evidence="1">Uncharacterized protein</fullName>
    </submittedName>
</protein>
<name>A0AAV4SJ81_9ARAC</name>